<keyword evidence="4" id="KW-1185">Reference proteome</keyword>
<organism evidence="3 4">
    <name type="scientific">Dactylosporangium roseum</name>
    <dbReference type="NCBI Taxonomy" id="47989"/>
    <lineage>
        <taxon>Bacteria</taxon>
        <taxon>Bacillati</taxon>
        <taxon>Actinomycetota</taxon>
        <taxon>Actinomycetes</taxon>
        <taxon>Micromonosporales</taxon>
        <taxon>Micromonosporaceae</taxon>
        <taxon>Dactylosporangium</taxon>
    </lineage>
</organism>
<dbReference type="EMBL" id="CP073721">
    <property type="protein sequence ID" value="UWZ40546.1"/>
    <property type="molecule type" value="Genomic_DNA"/>
</dbReference>
<keyword evidence="1" id="KW-0472">Membrane</keyword>
<evidence type="ECO:0000313" key="3">
    <source>
        <dbReference type="EMBL" id="UWZ40546.1"/>
    </source>
</evidence>
<name>A0ABY5ZG37_9ACTN</name>
<protein>
    <submittedName>
        <fullName evidence="3">SHOCT domain-containing protein</fullName>
    </submittedName>
</protein>
<evidence type="ECO:0000313" key="4">
    <source>
        <dbReference type="Proteomes" id="UP001058271"/>
    </source>
</evidence>
<gene>
    <name evidence="3" type="ORF">Drose_23400</name>
</gene>
<sequence length="83" mass="8922">MGGAGLALMTLNTVLFWGLVVAGVVLLARYFGRGAQAPWTAGSRPTPQQLLAERFARGEIDEDEYNRRRQVLGGTAPTHRPGG</sequence>
<keyword evidence="1" id="KW-0812">Transmembrane</keyword>
<dbReference type="InterPro" id="IPR018649">
    <property type="entry name" value="SHOCT"/>
</dbReference>
<dbReference type="Proteomes" id="UP001058271">
    <property type="component" value="Chromosome"/>
</dbReference>
<accession>A0ABY5ZG37</accession>
<evidence type="ECO:0000256" key="1">
    <source>
        <dbReference type="SAM" id="Phobius"/>
    </source>
</evidence>
<feature type="domain" description="SHOCT" evidence="2">
    <location>
        <begin position="49"/>
        <end position="72"/>
    </location>
</feature>
<evidence type="ECO:0000259" key="2">
    <source>
        <dbReference type="Pfam" id="PF09851"/>
    </source>
</evidence>
<feature type="transmembrane region" description="Helical" evidence="1">
    <location>
        <begin position="6"/>
        <end position="28"/>
    </location>
</feature>
<reference evidence="3" key="1">
    <citation type="submission" date="2021-04" db="EMBL/GenBank/DDBJ databases">
        <title>Biosynthetic gene clusters of Dactylosporangioum roseum.</title>
        <authorList>
            <person name="Hartkoorn R.C."/>
            <person name="Beaudoing E."/>
            <person name="Hot D."/>
            <person name="Moureu S."/>
        </authorList>
    </citation>
    <scope>NUCLEOTIDE SEQUENCE</scope>
    <source>
        <strain evidence="3">NRRL B-16295</strain>
    </source>
</reference>
<keyword evidence="1" id="KW-1133">Transmembrane helix</keyword>
<proteinExistence type="predicted"/>
<dbReference type="Pfam" id="PF09851">
    <property type="entry name" value="SHOCT"/>
    <property type="match status" value="1"/>
</dbReference>